<dbReference type="PANTHER" id="PTHR43707:SF1">
    <property type="entry name" value="HISTIDINE--TRNA LIGASE, MITOCHONDRIAL-RELATED"/>
    <property type="match status" value="1"/>
</dbReference>
<keyword evidence="11" id="KW-0808">Transferase</keyword>
<dbReference type="SUPFAM" id="SSF55681">
    <property type="entry name" value="Class II aaRS and biotin synthetases"/>
    <property type="match status" value="1"/>
</dbReference>
<comment type="subcellular location">
    <subcellularLocation>
        <location evidence="1 9">Cytoplasm</location>
    </subcellularLocation>
</comment>
<dbReference type="GO" id="GO:0004821">
    <property type="term" value="F:histidine-tRNA ligase activity"/>
    <property type="evidence" value="ECO:0007669"/>
    <property type="project" value="TreeGrafter"/>
</dbReference>
<keyword evidence="9" id="KW-0028">Amino-acid biosynthesis</keyword>
<protein>
    <recommendedName>
        <fullName evidence="6 9">ATP phosphoribosyltransferase regulatory subunit</fullName>
    </recommendedName>
</protein>
<keyword evidence="11" id="KW-0328">Glycosyltransferase</keyword>
<organism evidence="11">
    <name type="scientific">Acidicaldus sp</name>
    <dbReference type="NCBI Taxonomy" id="1872105"/>
    <lineage>
        <taxon>Bacteria</taxon>
        <taxon>Pseudomonadati</taxon>
        <taxon>Pseudomonadota</taxon>
        <taxon>Alphaproteobacteria</taxon>
        <taxon>Acetobacterales</taxon>
        <taxon>Acetobacteraceae</taxon>
        <taxon>Acidicaldus</taxon>
    </lineage>
</organism>
<comment type="function">
    <text evidence="8 9">Required for the first step of histidine biosynthesis. May allow the feedback regulation of ATP phosphoribosyltransferase activity by histidine.</text>
</comment>
<comment type="similarity">
    <text evidence="3 9">Belongs to the class-II aminoacyl-tRNA synthetase family. HisZ subfamily.</text>
</comment>
<evidence type="ECO:0000259" key="10">
    <source>
        <dbReference type="PROSITE" id="PS50862"/>
    </source>
</evidence>
<evidence type="ECO:0000256" key="8">
    <source>
        <dbReference type="ARBA" id="ARBA00025246"/>
    </source>
</evidence>
<gene>
    <name evidence="9" type="primary">hisZ</name>
    <name evidence="11" type="ORF">ENY07_10025</name>
</gene>
<evidence type="ECO:0000256" key="2">
    <source>
        <dbReference type="ARBA" id="ARBA00004667"/>
    </source>
</evidence>
<dbReference type="InterPro" id="IPR004517">
    <property type="entry name" value="HisZ"/>
</dbReference>
<keyword evidence="7 9" id="KW-0963">Cytoplasm</keyword>
<dbReference type="GO" id="GO:0006427">
    <property type="term" value="P:histidyl-tRNA aminoacylation"/>
    <property type="evidence" value="ECO:0007669"/>
    <property type="project" value="TreeGrafter"/>
</dbReference>
<evidence type="ECO:0000256" key="3">
    <source>
        <dbReference type="ARBA" id="ARBA00005539"/>
    </source>
</evidence>
<feature type="domain" description="Aminoacyl-transfer RNA synthetases class-II family profile" evidence="10">
    <location>
        <begin position="33"/>
        <end position="300"/>
    </location>
</feature>
<comment type="subunit">
    <text evidence="5">Homodimer.</text>
</comment>
<proteinExistence type="inferred from homology"/>
<dbReference type="PANTHER" id="PTHR43707">
    <property type="entry name" value="HISTIDYL-TRNA SYNTHETASE"/>
    <property type="match status" value="1"/>
</dbReference>
<evidence type="ECO:0000256" key="1">
    <source>
        <dbReference type="ARBA" id="ARBA00004496"/>
    </source>
</evidence>
<comment type="caution">
    <text evidence="11">The sequence shown here is derived from an EMBL/GenBank/DDBJ whole genome shotgun (WGS) entry which is preliminary data.</text>
</comment>
<evidence type="ECO:0000256" key="9">
    <source>
        <dbReference type="HAMAP-Rule" id="MF_00125"/>
    </source>
</evidence>
<dbReference type="AlphaFoldDB" id="A0A8J4HAY2"/>
<dbReference type="GO" id="GO:0005737">
    <property type="term" value="C:cytoplasm"/>
    <property type="evidence" value="ECO:0007669"/>
    <property type="project" value="UniProtKB-SubCell"/>
</dbReference>
<evidence type="ECO:0000256" key="4">
    <source>
        <dbReference type="ARBA" id="ARBA00011496"/>
    </source>
</evidence>
<dbReference type="GO" id="GO:0000105">
    <property type="term" value="P:L-histidine biosynthetic process"/>
    <property type="evidence" value="ECO:0007669"/>
    <property type="project" value="UniProtKB-UniRule"/>
</dbReference>
<name>A0A8J4HAY2_9PROT</name>
<reference evidence="11" key="1">
    <citation type="journal article" date="2020" name="mSystems">
        <title>Genome- and Community-Level Interaction Insights into Carbon Utilization and Element Cycling Functions of Hydrothermarchaeota in Hydrothermal Sediment.</title>
        <authorList>
            <person name="Zhou Z."/>
            <person name="Liu Y."/>
            <person name="Xu W."/>
            <person name="Pan J."/>
            <person name="Luo Z.H."/>
            <person name="Li M."/>
        </authorList>
    </citation>
    <scope>NUCLEOTIDE SEQUENCE</scope>
    <source>
        <strain evidence="11">SpSt-997</strain>
    </source>
</reference>
<evidence type="ECO:0000313" key="11">
    <source>
        <dbReference type="EMBL" id="HGC43539.1"/>
    </source>
</evidence>
<dbReference type="HAMAP" id="MF_00125">
    <property type="entry name" value="HisZ"/>
    <property type="match status" value="1"/>
</dbReference>
<dbReference type="PROSITE" id="PS50862">
    <property type="entry name" value="AA_TRNA_LIGASE_II"/>
    <property type="match status" value="1"/>
</dbReference>
<evidence type="ECO:0000256" key="5">
    <source>
        <dbReference type="ARBA" id="ARBA00011738"/>
    </source>
</evidence>
<dbReference type="InterPro" id="IPR006195">
    <property type="entry name" value="aa-tRNA-synth_II"/>
</dbReference>
<comment type="miscellaneous">
    <text evidence="9">This function is generally fulfilled by the C-terminal part of HisG, which is missing in some bacteria such as this one.</text>
</comment>
<dbReference type="UniPathway" id="UPA00031">
    <property type="reaction ID" value="UER00006"/>
</dbReference>
<dbReference type="GO" id="GO:0016757">
    <property type="term" value="F:glycosyltransferase activity"/>
    <property type="evidence" value="ECO:0007669"/>
    <property type="project" value="UniProtKB-KW"/>
</dbReference>
<dbReference type="EMBL" id="DTQM01000191">
    <property type="protein sequence ID" value="HGC43539.1"/>
    <property type="molecule type" value="Genomic_DNA"/>
</dbReference>
<accession>A0A8J4HAY2</accession>
<dbReference type="InterPro" id="IPR045864">
    <property type="entry name" value="aa-tRNA-synth_II/BPL/LPL"/>
</dbReference>
<dbReference type="InterPro" id="IPR041715">
    <property type="entry name" value="HisRS-like_core"/>
</dbReference>
<sequence>MTDDPPPNLALLPAGLRDVLPPEAETEAAAVEALMAVFAAHGYQRVKPPLLEFEDSLLAGTGGAVADQTFRLMDPDSHRMMALRSDTTPQIARIATTRLADAPRPLRLSYAGQCLRVRASQLAPDRQIAQAGIELIGADCPEADAELVLVAAEALAAVGLTRFSFDLTAPPLIPALLDAAPLAEPARQALGRALDRKDAAAVRALAGPLAATLTELLLAAGAAPRALAALRAAALPPPARAQAERLEASVAAITARAPGLGLTGLSLTVDPVEFRGYRYHRGVCMTVFAPGRHEELGRGGRYLCGESEPASGITLYPDAVLRAAPPRAPRLRVYVAADADPEAAQALRRAGYATVATLSGADPLAEARQLGCAEILSATGRRAVT</sequence>
<dbReference type="InterPro" id="IPR004516">
    <property type="entry name" value="HisRS/HisZ"/>
</dbReference>
<comment type="subunit">
    <text evidence="4 9">Heteromultimer composed of HisG and HisZ subunits.</text>
</comment>
<dbReference type="Gene3D" id="3.30.930.10">
    <property type="entry name" value="Bira Bifunctional Protein, Domain 2"/>
    <property type="match status" value="1"/>
</dbReference>
<comment type="pathway">
    <text evidence="2 9">Amino-acid biosynthesis; L-histidine biosynthesis; L-histidine from 5-phospho-alpha-D-ribose 1-diphosphate: step 1/9.</text>
</comment>
<dbReference type="Pfam" id="PF13393">
    <property type="entry name" value="tRNA-synt_His"/>
    <property type="match status" value="1"/>
</dbReference>
<evidence type="ECO:0000256" key="6">
    <source>
        <dbReference type="ARBA" id="ARBA00020397"/>
    </source>
</evidence>
<keyword evidence="9" id="KW-0368">Histidine biosynthesis</keyword>
<evidence type="ECO:0000256" key="7">
    <source>
        <dbReference type="ARBA" id="ARBA00022490"/>
    </source>
</evidence>